<evidence type="ECO:0000313" key="2">
    <source>
        <dbReference type="Proteomes" id="UP001164481"/>
    </source>
</evidence>
<organism evidence="1 2">
    <name type="scientific">Mycoplasmopsis synoviae</name>
    <name type="common">Mycoplasma synoviae</name>
    <dbReference type="NCBI Taxonomy" id="2109"/>
    <lineage>
        <taxon>Bacteria</taxon>
        <taxon>Bacillati</taxon>
        <taxon>Mycoplasmatota</taxon>
        <taxon>Mycoplasmoidales</taxon>
        <taxon>Metamycoplasmataceae</taxon>
        <taxon>Mycoplasmopsis</taxon>
    </lineage>
</organism>
<reference evidence="1" key="2">
    <citation type="submission" date="2022-11" db="EMBL/GenBank/DDBJ databases">
        <title>complete genomes of mycoplasma synoviae ZX313 strain and SD2 strain.</title>
        <authorList>
            <person name="Zhong Q."/>
        </authorList>
    </citation>
    <scope>NUCLEOTIDE SEQUENCE</scope>
    <source>
        <strain evidence="1">SD2</strain>
    </source>
</reference>
<dbReference type="Pfam" id="PF10896">
    <property type="entry name" value="DUF2714"/>
    <property type="match status" value="1"/>
</dbReference>
<dbReference type="RefSeq" id="WP_154221747.1">
    <property type="nucleotide sequence ID" value="NZ_CP034544.1"/>
</dbReference>
<dbReference type="Proteomes" id="UP001164481">
    <property type="component" value="Chromosome"/>
</dbReference>
<protein>
    <submittedName>
        <fullName evidence="1">DUF2714 domain-containing protein</fullName>
    </submittedName>
</protein>
<gene>
    <name evidence="1" type="ORF">OIE46_02530</name>
</gene>
<sequence length="176" mass="20990">MFKKHQKNLTKSKKISNNQKIILEFNKKAQEYKNKILQEFNNVKNTNNFIDYEQFWNSFSLKFNYSEEELKNHLFTLLKNFFVSKKNLVLDQFVLTFSRDPRFNLNAFVPKIDFKVNSNVADIDLTSNNDAIKANLNTFLNNLLDNNFKIEFLRDCIIFKSQLGYKLFIGEKFIDE</sequence>
<evidence type="ECO:0000313" key="1">
    <source>
        <dbReference type="EMBL" id="UZW64235.1"/>
    </source>
</evidence>
<dbReference type="EMBL" id="CP107525">
    <property type="protein sequence ID" value="UZW64235.1"/>
    <property type="molecule type" value="Genomic_DNA"/>
</dbReference>
<reference evidence="1" key="1">
    <citation type="submission" date="2022-10" db="EMBL/GenBank/DDBJ databases">
        <authorList>
            <person name="Wei X."/>
        </authorList>
    </citation>
    <scope>NUCLEOTIDE SEQUENCE</scope>
    <source>
        <strain evidence="1">SD2</strain>
    </source>
</reference>
<dbReference type="AlphaFoldDB" id="A0AAX3F1S9"/>
<dbReference type="InterPro" id="IPR021222">
    <property type="entry name" value="DUF2714"/>
</dbReference>
<proteinExistence type="predicted"/>
<name>A0AAX3F1S9_MYCSY</name>
<accession>A0AAX3F1S9</accession>